<dbReference type="STRING" id="1664694.A0A0N1H3D6"/>
<reference evidence="7 8" key="1">
    <citation type="submission" date="2015-06" db="EMBL/GenBank/DDBJ databases">
        <title>Draft genome of the ant-associated black yeast Phialophora attae CBS 131958.</title>
        <authorList>
            <person name="Moreno L.F."/>
            <person name="Stielow B.J."/>
            <person name="de Hoog S."/>
            <person name="Vicente V.A."/>
            <person name="Weiss V.A."/>
            <person name="de Vries M."/>
            <person name="Cruz L.M."/>
            <person name="Souza E.M."/>
        </authorList>
    </citation>
    <scope>NUCLEOTIDE SEQUENCE [LARGE SCALE GENOMIC DNA]</scope>
    <source>
        <strain evidence="7 8">CBS 131958</strain>
    </source>
</reference>
<dbReference type="Proteomes" id="UP000038010">
    <property type="component" value="Unassembled WGS sequence"/>
</dbReference>
<dbReference type="SUPFAM" id="SSF53613">
    <property type="entry name" value="Ribokinase-like"/>
    <property type="match status" value="1"/>
</dbReference>
<feature type="domain" description="Carbohydrate kinase PfkB" evidence="6">
    <location>
        <begin position="711"/>
        <end position="764"/>
    </location>
</feature>
<dbReference type="PANTHER" id="PTHR42909:SF1">
    <property type="entry name" value="CARBOHYDRATE KINASE PFKB DOMAIN-CONTAINING PROTEIN"/>
    <property type="match status" value="1"/>
</dbReference>
<dbReference type="GO" id="GO:0005737">
    <property type="term" value="C:cytoplasm"/>
    <property type="evidence" value="ECO:0007669"/>
    <property type="project" value="TreeGrafter"/>
</dbReference>
<dbReference type="InterPro" id="IPR029056">
    <property type="entry name" value="Ribokinase-like"/>
</dbReference>
<keyword evidence="5" id="KW-0326">Glycosidase</keyword>
<sequence length="774" mass="82941">MLRYGLRRACPFRLRVPRSQLRNLSSRVPPFLNIHEEVQDALSRGKPVVALETTIYTHGYPYPENVALSSRLESLVRIHGGIPATVGIVDGVAYVGMDPEQIIQLISTAGSANTIKVSRRDLSYITGLGLTGRKLNGGTTISGTMVLAHLAGIKVFATGGLGGVHRGAENSMDISADLTELGRTPVAVISAGCKSILDIGRTIEYLETQGVPTATFADGRSGNVDFPGFWTRDSGFKSPVTIQNEAEAAAMIYAQTLLPVHTGFVFANPVPAESALDKVQVDGYITQAVREAEEKGVIGNANTPFLLKRIRELSDGLTVTANTALVEANIIRGTKVAVELAKLENGAGARSRHQPQISVPLARTEQAMSPEKPSPKDKGQVDLLVVGAVASDTICDYAPYSTSLAPAPVLQTSNPARIGQSAGGVGRNVAVAAHYAGARTALASVVADDIAGQSLLRHINDVGLSNAYLETVSSAEATTAQYVAVNDARKDLVLAMADMTIFGRPELEQQSHWDGILDRSRPKWLVVDGNWSAPIMKSIFGAARARRIPITFEPVSTAKSITIFDKRYPAVSLKDCLPRHALNLITPNQFELAAMHTAARENGHFDSQEWWTAVDSFGLSSSGTREKFAHIASSALVEQGIPQQCMQLLPFVPNIVTKLGSEGVLLAQVIRENDPRLRDPDSSQYIVSRCLDSTLPEIGGIYMRLFPPSARVPDDEIVSVNGIGDTMLGTIMAGLVNGRTLEQVLPIAQEAAVLSLKSKEAVSSEVRQIAARLR</sequence>
<dbReference type="AlphaFoldDB" id="A0A0N1H3D6"/>
<name>A0A0N1H3D6_9EURO</name>
<dbReference type="PANTHER" id="PTHR42909">
    <property type="entry name" value="ZGC:136858"/>
    <property type="match status" value="1"/>
</dbReference>
<keyword evidence="2" id="KW-0378">Hydrolase</keyword>
<keyword evidence="1" id="KW-0479">Metal-binding</keyword>
<protein>
    <submittedName>
        <fullName evidence="7">Pseudouridine-metabolizing bifunctional protein</fullName>
    </submittedName>
</protein>
<dbReference type="Gene3D" id="3.40.1190.20">
    <property type="match status" value="1"/>
</dbReference>
<dbReference type="GeneID" id="28737138"/>
<dbReference type="Pfam" id="PF00294">
    <property type="entry name" value="PfkB"/>
    <property type="match status" value="2"/>
</dbReference>
<dbReference type="RefSeq" id="XP_017999333.1">
    <property type="nucleotide sequence ID" value="XM_018145258.1"/>
</dbReference>
<dbReference type="OrthoDB" id="198885at2759"/>
<dbReference type="InterPro" id="IPR011611">
    <property type="entry name" value="PfkB_dom"/>
</dbReference>
<dbReference type="GO" id="GO:0004730">
    <property type="term" value="F:pseudouridylate synthase activity"/>
    <property type="evidence" value="ECO:0007669"/>
    <property type="project" value="InterPro"/>
</dbReference>
<dbReference type="InterPro" id="IPR022830">
    <property type="entry name" value="Indigdn_synthA-like"/>
</dbReference>
<dbReference type="GO" id="GO:0016798">
    <property type="term" value="F:hydrolase activity, acting on glycosyl bonds"/>
    <property type="evidence" value="ECO:0007669"/>
    <property type="project" value="UniProtKB-KW"/>
</dbReference>
<proteinExistence type="inferred from homology"/>
<dbReference type="SUPFAM" id="SSF110581">
    <property type="entry name" value="Indigoidine synthase A-like"/>
    <property type="match status" value="1"/>
</dbReference>
<dbReference type="CDD" id="cd01941">
    <property type="entry name" value="YeiC_kinase_like"/>
    <property type="match status" value="1"/>
</dbReference>
<dbReference type="GO" id="GO:0046872">
    <property type="term" value="F:metal ion binding"/>
    <property type="evidence" value="ECO:0007669"/>
    <property type="project" value="UniProtKB-KW"/>
</dbReference>
<keyword evidence="3" id="KW-0464">Manganese</keyword>
<evidence type="ECO:0000256" key="3">
    <source>
        <dbReference type="ARBA" id="ARBA00023211"/>
    </source>
</evidence>
<feature type="domain" description="Carbohydrate kinase PfkB" evidence="6">
    <location>
        <begin position="394"/>
        <end position="501"/>
    </location>
</feature>
<evidence type="ECO:0000256" key="2">
    <source>
        <dbReference type="ARBA" id="ARBA00022801"/>
    </source>
</evidence>
<evidence type="ECO:0000313" key="8">
    <source>
        <dbReference type="Proteomes" id="UP000038010"/>
    </source>
</evidence>
<dbReference type="InterPro" id="IPR007342">
    <property type="entry name" value="PsuG"/>
</dbReference>
<evidence type="ECO:0000256" key="5">
    <source>
        <dbReference type="ARBA" id="ARBA00023295"/>
    </source>
</evidence>
<organism evidence="7 8">
    <name type="scientific">Cyphellophora attinorum</name>
    <dbReference type="NCBI Taxonomy" id="1664694"/>
    <lineage>
        <taxon>Eukaryota</taxon>
        <taxon>Fungi</taxon>
        <taxon>Dikarya</taxon>
        <taxon>Ascomycota</taxon>
        <taxon>Pezizomycotina</taxon>
        <taxon>Eurotiomycetes</taxon>
        <taxon>Chaetothyriomycetidae</taxon>
        <taxon>Chaetothyriales</taxon>
        <taxon>Cyphellophoraceae</taxon>
        <taxon>Cyphellophora</taxon>
    </lineage>
</organism>
<dbReference type="VEuPathDB" id="FungiDB:AB675_5075"/>
<comment type="caution">
    <text evidence="7">The sequence shown here is derived from an EMBL/GenBank/DDBJ whole genome shotgun (WGS) entry which is preliminary data.</text>
</comment>
<evidence type="ECO:0000313" key="7">
    <source>
        <dbReference type="EMBL" id="KPI39370.1"/>
    </source>
</evidence>
<dbReference type="Pfam" id="PF04227">
    <property type="entry name" value="Indigoidine_A"/>
    <property type="match status" value="1"/>
</dbReference>
<dbReference type="EMBL" id="LFJN01000015">
    <property type="protein sequence ID" value="KPI39370.1"/>
    <property type="molecule type" value="Genomic_DNA"/>
</dbReference>
<dbReference type="HAMAP" id="MF_01876">
    <property type="entry name" value="PsiMP_glycosidase"/>
    <property type="match status" value="1"/>
</dbReference>
<evidence type="ECO:0000259" key="6">
    <source>
        <dbReference type="Pfam" id="PF00294"/>
    </source>
</evidence>
<evidence type="ECO:0000256" key="4">
    <source>
        <dbReference type="ARBA" id="ARBA00023239"/>
    </source>
</evidence>
<evidence type="ECO:0000256" key="1">
    <source>
        <dbReference type="ARBA" id="ARBA00022723"/>
    </source>
</evidence>
<keyword evidence="4" id="KW-0456">Lyase</keyword>
<gene>
    <name evidence="7" type="ORF">AB675_5075</name>
</gene>
<accession>A0A0N1H3D6</accession>
<dbReference type="Gene3D" id="3.40.1790.10">
    <property type="entry name" value="Indigoidine synthase domain"/>
    <property type="match status" value="1"/>
</dbReference>
<keyword evidence="8" id="KW-1185">Reference proteome</keyword>